<dbReference type="Proteomes" id="UP001162891">
    <property type="component" value="Chromosome"/>
</dbReference>
<name>A0ABM7WPF9_9BACT</name>
<evidence type="ECO:0000256" key="2">
    <source>
        <dbReference type="PROSITE-ProRule" id="PRU00703"/>
    </source>
</evidence>
<dbReference type="PANTHER" id="PTHR43080">
    <property type="entry name" value="CBS DOMAIN-CONTAINING PROTEIN CBSX3, MITOCHONDRIAL"/>
    <property type="match status" value="1"/>
</dbReference>
<dbReference type="Pfam" id="PF00571">
    <property type="entry name" value="CBS"/>
    <property type="match status" value="2"/>
</dbReference>
<feature type="domain" description="CBS" evidence="3">
    <location>
        <begin position="8"/>
        <end position="64"/>
    </location>
</feature>
<sequence>MVTIRDRVVRNIVCLAASATCDDAARVMSEHGIGSVGVRREGKLVGLVTERELVAQMAAGADPSRTTLGEAMRAQVPAVSADATDAECAQLMRSRRTRHLAVKEGGEIVGVISMLDLVDLVVEEKQWSIDQLESYIRGGRASQLSEPIVTMFHHERMAG</sequence>
<organism evidence="4 5">
    <name type="scientific">Anaeromyxobacter oryzae</name>
    <dbReference type="NCBI Taxonomy" id="2918170"/>
    <lineage>
        <taxon>Bacteria</taxon>
        <taxon>Pseudomonadati</taxon>
        <taxon>Myxococcota</taxon>
        <taxon>Myxococcia</taxon>
        <taxon>Myxococcales</taxon>
        <taxon>Cystobacterineae</taxon>
        <taxon>Anaeromyxobacteraceae</taxon>
        <taxon>Anaeromyxobacter</taxon>
    </lineage>
</organism>
<dbReference type="Gene3D" id="3.10.580.10">
    <property type="entry name" value="CBS-domain"/>
    <property type="match status" value="1"/>
</dbReference>
<dbReference type="PANTHER" id="PTHR43080:SF2">
    <property type="entry name" value="CBS DOMAIN-CONTAINING PROTEIN"/>
    <property type="match status" value="1"/>
</dbReference>
<dbReference type="InterPro" id="IPR000644">
    <property type="entry name" value="CBS_dom"/>
</dbReference>
<evidence type="ECO:0000313" key="4">
    <source>
        <dbReference type="EMBL" id="BDG01355.1"/>
    </source>
</evidence>
<keyword evidence="1 2" id="KW-0129">CBS domain</keyword>
<reference evidence="5" key="1">
    <citation type="journal article" date="2022" name="Int. J. Syst. Evol. Microbiol.">
        <title>Anaeromyxobacter oryzae sp. nov., Anaeromyxobacter diazotrophicus sp. nov. and Anaeromyxobacter paludicola sp. nov., isolated from paddy soils.</title>
        <authorList>
            <person name="Itoh H."/>
            <person name="Xu Z."/>
            <person name="Mise K."/>
            <person name="Masuda Y."/>
            <person name="Ushijima N."/>
            <person name="Hayakawa C."/>
            <person name="Shiratori Y."/>
            <person name="Senoo K."/>
        </authorList>
    </citation>
    <scope>NUCLEOTIDE SEQUENCE [LARGE SCALE GENOMIC DNA]</scope>
    <source>
        <strain evidence="5">Red232</strain>
    </source>
</reference>
<proteinExistence type="predicted"/>
<dbReference type="RefSeq" id="WP_248357813.1">
    <property type="nucleotide sequence ID" value="NZ_AP025591.1"/>
</dbReference>
<evidence type="ECO:0000313" key="5">
    <source>
        <dbReference type="Proteomes" id="UP001162891"/>
    </source>
</evidence>
<dbReference type="SMART" id="SM00116">
    <property type="entry name" value="CBS"/>
    <property type="match status" value="2"/>
</dbReference>
<dbReference type="InterPro" id="IPR046342">
    <property type="entry name" value="CBS_dom_sf"/>
</dbReference>
<gene>
    <name evidence="4" type="ORF">AMOR_03510</name>
</gene>
<dbReference type="InterPro" id="IPR051257">
    <property type="entry name" value="Diverse_CBS-Domain"/>
</dbReference>
<dbReference type="EMBL" id="AP025591">
    <property type="protein sequence ID" value="BDG01355.1"/>
    <property type="molecule type" value="Genomic_DNA"/>
</dbReference>
<evidence type="ECO:0000256" key="1">
    <source>
        <dbReference type="ARBA" id="ARBA00023122"/>
    </source>
</evidence>
<feature type="domain" description="CBS" evidence="3">
    <location>
        <begin position="72"/>
        <end position="129"/>
    </location>
</feature>
<accession>A0ABM7WPF9</accession>
<dbReference type="PROSITE" id="PS51371">
    <property type="entry name" value="CBS"/>
    <property type="match status" value="2"/>
</dbReference>
<keyword evidence="5" id="KW-1185">Reference proteome</keyword>
<evidence type="ECO:0000259" key="3">
    <source>
        <dbReference type="PROSITE" id="PS51371"/>
    </source>
</evidence>
<dbReference type="SUPFAM" id="SSF54631">
    <property type="entry name" value="CBS-domain pair"/>
    <property type="match status" value="1"/>
</dbReference>
<protein>
    <submittedName>
        <fullName evidence="4">Inosine-5-monophosphate dehydrogenase</fullName>
    </submittedName>
</protein>